<name>A0ABX9ZGI5_9BACL</name>
<evidence type="ECO:0000256" key="1">
    <source>
        <dbReference type="ARBA" id="ARBA00022598"/>
    </source>
</evidence>
<dbReference type="Gene3D" id="3.40.50.620">
    <property type="entry name" value="HUPs"/>
    <property type="match status" value="1"/>
</dbReference>
<evidence type="ECO:0000256" key="3">
    <source>
        <dbReference type="HAMAP-Rule" id="MF_01539"/>
    </source>
</evidence>
<evidence type="ECO:0000313" key="5">
    <source>
        <dbReference type="Proteomes" id="UP000272481"/>
    </source>
</evidence>
<dbReference type="Proteomes" id="UP000272481">
    <property type="component" value="Unassembled WGS sequence"/>
</dbReference>
<gene>
    <name evidence="3" type="primary">tmcAL</name>
    <name evidence="4" type="ORF">EJA12_00890</name>
</gene>
<feature type="binding site" evidence="3">
    <location>
        <position position="194"/>
    </location>
    <ligand>
        <name>ATP</name>
        <dbReference type="ChEBI" id="CHEBI:30616"/>
    </ligand>
</feature>
<accession>A0ABX9ZGI5</accession>
<dbReference type="NCBIfam" id="NF010191">
    <property type="entry name" value="PRK13670.1"/>
    <property type="match status" value="1"/>
</dbReference>
<keyword evidence="2 3" id="KW-0819">tRNA processing</keyword>
<keyword evidence="3" id="KW-0547">Nucleotide-binding</keyword>
<feature type="binding site" evidence="3">
    <location>
        <position position="169"/>
    </location>
    <ligand>
        <name>ATP</name>
        <dbReference type="ChEBI" id="CHEBI:30616"/>
    </ligand>
</feature>
<dbReference type="PANTHER" id="PTHR37825:SF1">
    <property type="entry name" value="TRNA(MET) CYTIDINE ACETATE LIGASE"/>
    <property type="match status" value="1"/>
</dbReference>
<comment type="function">
    <text evidence="3">Catalyzes the formation of N(4)-acetylcytidine (ac(4)C) at the wobble position of elongator tRNA(Met), using acetate and ATP as substrates. First activates an acetate ion to form acetyladenylate (Ac-AMP) and then transfers the acetyl group to tRNA to form ac(4)C34.</text>
</comment>
<reference evidence="4 5" key="1">
    <citation type="submission" date="2018-12" db="EMBL/GenBank/DDBJ databases">
        <title>Comparitive functional genomics of dry heat resistant strains isolated from the viking spacecraft.</title>
        <authorList>
            <person name="Seuylemezian A."/>
            <person name="Vaishampayan P."/>
        </authorList>
    </citation>
    <scope>NUCLEOTIDE SEQUENCE [LARGE SCALE GENOMIC DNA]</scope>
    <source>
        <strain evidence="4 5">M6-11</strain>
    </source>
</reference>
<comment type="catalytic activity">
    <reaction evidence="3">
        <text>cytidine(34) in elongator tRNA(Met) + acetate + ATP = N(4)-acetylcytidine(34) in elongator tRNA(Met) + AMP + diphosphate</text>
        <dbReference type="Rhea" id="RHEA:58144"/>
        <dbReference type="Rhea" id="RHEA-COMP:10693"/>
        <dbReference type="Rhea" id="RHEA-COMP:10694"/>
        <dbReference type="ChEBI" id="CHEBI:30089"/>
        <dbReference type="ChEBI" id="CHEBI:30616"/>
        <dbReference type="ChEBI" id="CHEBI:33019"/>
        <dbReference type="ChEBI" id="CHEBI:74900"/>
        <dbReference type="ChEBI" id="CHEBI:82748"/>
        <dbReference type="ChEBI" id="CHEBI:456215"/>
    </reaction>
</comment>
<dbReference type="InterPro" id="IPR008513">
    <property type="entry name" value="tRNA(Met)_cyd_acetate_ligase"/>
</dbReference>
<keyword evidence="3" id="KW-0963">Cytoplasm</keyword>
<comment type="caution">
    <text evidence="4">The sequence shown here is derived from an EMBL/GenBank/DDBJ whole genome shotgun (WGS) entry which is preliminary data.</text>
</comment>
<dbReference type="Pfam" id="PF05636">
    <property type="entry name" value="HIGH_NTase1"/>
    <property type="match status" value="1"/>
</dbReference>
<dbReference type="EC" id="6.3.4.-" evidence="3"/>
<keyword evidence="3" id="KW-0820">tRNA-binding</keyword>
<dbReference type="HAMAP" id="MF_01539">
    <property type="entry name" value="TmcAL"/>
    <property type="match status" value="1"/>
</dbReference>
<organism evidence="4 5">
    <name type="scientific">Bhargavaea beijingensis</name>
    <dbReference type="NCBI Taxonomy" id="426756"/>
    <lineage>
        <taxon>Bacteria</taxon>
        <taxon>Bacillati</taxon>
        <taxon>Bacillota</taxon>
        <taxon>Bacilli</taxon>
        <taxon>Bacillales</taxon>
        <taxon>Caryophanaceae</taxon>
        <taxon>Bhargavaea</taxon>
    </lineage>
</organism>
<dbReference type="InterPro" id="IPR014729">
    <property type="entry name" value="Rossmann-like_a/b/a_fold"/>
</dbReference>
<proteinExistence type="inferred from homology"/>
<dbReference type="EMBL" id="RWGW01000002">
    <property type="protein sequence ID" value="RSK36916.1"/>
    <property type="molecule type" value="Genomic_DNA"/>
</dbReference>
<keyword evidence="1 3" id="KW-0436">Ligase</keyword>
<dbReference type="PANTHER" id="PTHR37825">
    <property type="entry name" value="TRNA(MET) CYTIDINE ACETATE LIGASE"/>
    <property type="match status" value="1"/>
</dbReference>
<protein>
    <recommendedName>
        <fullName evidence="3">tRNA(Met) cytidine acetate ligase</fullName>
        <ecNumber evidence="3">6.3.4.-</ecNumber>
    </recommendedName>
</protein>
<keyword evidence="3" id="KW-0067">ATP-binding</keyword>
<evidence type="ECO:0000256" key="2">
    <source>
        <dbReference type="ARBA" id="ARBA00022694"/>
    </source>
</evidence>
<comment type="similarity">
    <text evidence="3">Belongs to the TmcAL family.</text>
</comment>
<sequence length="405" mass="44575">MSVMKAAGVVVEYNPLHNGHVHHLKETRRLTGADVVIAVMSGNFLQRGEPAFIDKWMRTELALCSGADIVFELPYRFAVAQASEFAEGAIGILAAARCGMFCFGSEDGSVEPFRNTLRLLQEEESGYDAEVRRIVKTGISYPAALSRAYRSIADVSADAGPLADLTKPNNILGFHYMKAASSITPEMAAFTIERTGTGYHELGADPDSGIMSATAIRKAVMAEGLTSDVLHAIPDHTADALERFRKAHGGFGGWDRFWPILRPLIIRDGASRLKEVAEMTEGLEYRIARAAHEASSYTEFMGAVKTKRYTWTRIQRILTHILCGMDKNEFSRLSHPRYLRLLGMTAAGRTYLNQNKDRFGLPLLSRAASTDDPMLKADIRASDLYAIGTGDRPGKDFRTPPIIAD</sequence>
<feature type="binding site" evidence="3">
    <location>
        <begin position="10"/>
        <end position="23"/>
    </location>
    <ligand>
        <name>ATP</name>
        <dbReference type="ChEBI" id="CHEBI:30616"/>
    </ligand>
</feature>
<dbReference type="SUPFAM" id="SSF52374">
    <property type="entry name" value="Nucleotidylyl transferase"/>
    <property type="match status" value="1"/>
</dbReference>
<comment type="caution">
    <text evidence="3">Lacks conserved residue(s) required for the propagation of feature annotation.</text>
</comment>
<keyword evidence="3" id="KW-0694">RNA-binding</keyword>
<comment type="subcellular location">
    <subcellularLocation>
        <location evidence="3">Cytoplasm</location>
    </subcellularLocation>
</comment>
<keyword evidence="5" id="KW-1185">Reference proteome</keyword>
<feature type="binding site" evidence="3">
    <location>
        <position position="104"/>
    </location>
    <ligand>
        <name>ATP</name>
        <dbReference type="ChEBI" id="CHEBI:30616"/>
    </ligand>
</feature>
<evidence type="ECO:0000313" key="4">
    <source>
        <dbReference type="EMBL" id="RSK36916.1"/>
    </source>
</evidence>